<feature type="transmembrane region" description="Helical" evidence="3">
    <location>
        <begin position="14"/>
        <end position="31"/>
    </location>
</feature>
<dbReference type="STRING" id="1499967.U27_04910"/>
<feature type="domain" description="Tyrosine-protein phosphatase" evidence="4">
    <location>
        <begin position="58"/>
        <end position="204"/>
    </location>
</feature>
<feature type="domain" description="Tyrosine specific protein phosphatases" evidence="5">
    <location>
        <begin position="123"/>
        <end position="174"/>
    </location>
</feature>
<dbReference type="Gene3D" id="3.90.190.10">
    <property type="entry name" value="Protein tyrosine phosphatase superfamily"/>
    <property type="match status" value="1"/>
</dbReference>
<keyword evidence="7" id="KW-1185">Reference proteome</keyword>
<organism evidence="6">
    <name type="scientific">Vecturithrix granuli</name>
    <dbReference type="NCBI Taxonomy" id="1499967"/>
    <lineage>
        <taxon>Bacteria</taxon>
        <taxon>Candidatus Moduliflexota</taxon>
        <taxon>Candidatus Vecturitrichia</taxon>
        <taxon>Candidatus Vecturitrichales</taxon>
        <taxon>Candidatus Vecturitrichaceae</taxon>
        <taxon>Candidatus Vecturithrix</taxon>
    </lineage>
</organism>
<evidence type="ECO:0000259" key="5">
    <source>
        <dbReference type="PROSITE" id="PS50056"/>
    </source>
</evidence>
<evidence type="ECO:0000256" key="2">
    <source>
        <dbReference type="ARBA" id="ARBA00022801"/>
    </source>
</evidence>
<dbReference type="PROSITE" id="PS50056">
    <property type="entry name" value="TYR_PHOSPHATASE_2"/>
    <property type="match status" value="1"/>
</dbReference>
<evidence type="ECO:0000259" key="4">
    <source>
        <dbReference type="PROSITE" id="PS50054"/>
    </source>
</evidence>
<keyword evidence="3" id="KW-0472">Membrane</keyword>
<dbReference type="SUPFAM" id="SSF52799">
    <property type="entry name" value="(Phosphotyrosine protein) phosphatases II"/>
    <property type="match status" value="1"/>
</dbReference>
<reference evidence="6" key="1">
    <citation type="journal article" date="2015" name="PeerJ">
        <title>First genomic representation of candidate bacterial phylum KSB3 points to enhanced environmental sensing as a trigger of wastewater bulking.</title>
        <authorList>
            <person name="Sekiguchi Y."/>
            <person name="Ohashi A."/>
            <person name="Parks D.H."/>
            <person name="Yamauchi T."/>
            <person name="Tyson G.W."/>
            <person name="Hugenholtz P."/>
        </authorList>
    </citation>
    <scope>NUCLEOTIDE SEQUENCE [LARGE SCALE GENOMIC DNA]</scope>
</reference>
<sequence>MNYQFGIISHFHRVVRTMLVLGVILFMQIYHGCAEAQMKSEQAFDVSRWAVPIEKPGLPNLHKVSEDLYRGAQPTTQGFQELHKMGMKTVVNLRSRHSDQDKLGNIDLTYIEIPMNAWHPEDEDVVKFLQVTTDPEKVPVFVHCQHGADRTGVIVASYRVIVQGWSKDEAIAEMMEGDFGFHAVWINLPRFIRNLNVEKVRKDLGLDEE</sequence>
<dbReference type="Proteomes" id="UP000030661">
    <property type="component" value="Unassembled WGS sequence"/>
</dbReference>
<dbReference type="eggNOG" id="COG2365">
    <property type="taxonomic scope" value="Bacteria"/>
</dbReference>
<accession>A0A081C033</accession>
<evidence type="ECO:0000256" key="3">
    <source>
        <dbReference type="SAM" id="Phobius"/>
    </source>
</evidence>
<dbReference type="EMBL" id="DF820466">
    <property type="protein sequence ID" value="GAK57938.1"/>
    <property type="molecule type" value="Genomic_DNA"/>
</dbReference>
<proteinExistence type="inferred from homology"/>
<dbReference type="HOGENOM" id="CLU_086657_2_0_0"/>
<protein>
    <submittedName>
        <fullName evidence="6">Protein tyrosine/serine phosphatase</fullName>
    </submittedName>
</protein>
<dbReference type="PANTHER" id="PTHR31126">
    <property type="entry name" value="TYROSINE-PROTEIN PHOSPHATASE"/>
    <property type="match status" value="1"/>
</dbReference>
<dbReference type="InterPro" id="IPR000387">
    <property type="entry name" value="Tyr_Pase_dom"/>
</dbReference>
<dbReference type="Pfam" id="PF22741">
    <property type="entry name" value="PTP-NADK"/>
    <property type="match status" value="1"/>
</dbReference>
<dbReference type="InterPro" id="IPR016130">
    <property type="entry name" value="Tyr_Pase_AS"/>
</dbReference>
<dbReference type="PANTHER" id="PTHR31126:SF72">
    <property type="entry name" value="DUAL SPECIFICITY PROTEIN PHOSPHATASE TPBA"/>
    <property type="match status" value="1"/>
</dbReference>
<evidence type="ECO:0000256" key="1">
    <source>
        <dbReference type="ARBA" id="ARBA00009580"/>
    </source>
</evidence>
<dbReference type="InterPro" id="IPR029021">
    <property type="entry name" value="Prot-tyrosine_phosphatase-like"/>
</dbReference>
<dbReference type="GO" id="GO:0016791">
    <property type="term" value="F:phosphatase activity"/>
    <property type="evidence" value="ECO:0007669"/>
    <property type="project" value="TreeGrafter"/>
</dbReference>
<keyword evidence="3" id="KW-1133">Transmembrane helix</keyword>
<comment type="similarity">
    <text evidence="1">Belongs to the protein-tyrosine phosphatase family.</text>
</comment>
<dbReference type="PROSITE" id="PS00383">
    <property type="entry name" value="TYR_PHOSPHATASE_1"/>
    <property type="match status" value="1"/>
</dbReference>
<dbReference type="InterPro" id="IPR055214">
    <property type="entry name" value="PTP-NADK"/>
</dbReference>
<keyword evidence="2" id="KW-0378">Hydrolase</keyword>
<keyword evidence="3" id="KW-0812">Transmembrane</keyword>
<evidence type="ECO:0000313" key="6">
    <source>
        <dbReference type="EMBL" id="GAK57938.1"/>
    </source>
</evidence>
<dbReference type="InterPro" id="IPR020422">
    <property type="entry name" value="TYR_PHOSPHATASE_DUAL_dom"/>
</dbReference>
<dbReference type="AlphaFoldDB" id="A0A081C033"/>
<dbReference type="PROSITE" id="PS50054">
    <property type="entry name" value="TYR_PHOSPHATASE_DUAL"/>
    <property type="match status" value="1"/>
</dbReference>
<name>A0A081C033_VECG1</name>
<evidence type="ECO:0000313" key="7">
    <source>
        <dbReference type="Proteomes" id="UP000030661"/>
    </source>
</evidence>
<gene>
    <name evidence="6" type="ORF">U27_04910</name>
</gene>